<dbReference type="InterPro" id="IPR003439">
    <property type="entry name" value="ABC_transporter-like_ATP-bd"/>
</dbReference>
<keyword evidence="9 12" id="KW-1133">Transmembrane helix</keyword>
<feature type="transmembrane region" description="Helical" evidence="12">
    <location>
        <begin position="431"/>
        <end position="452"/>
    </location>
</feature>
<keyword evidence="8" id="KW-0653">Protein transport</keyword>
<accession>A0A0F5FIG5</accession>
<dbReference type="SMART" id="SM00382">
    <property type="entry name" value="AAA"/>
    <property type="match status" value="1"/>
</dbReference>
<dbReference type="InterPro" id="IPR022514">
    <property type="entry name" value="NHPM_micro_ABC1"/>
</dbReference>
<keyword evidence="6" id="KW-0547">Nucleotide-binding</keyword>
<dbReference type="PROSITE" id="PS50929">
    <property type="entry name" value="ABC_TM1F"/>
    <property type="match status" value="1"/>
</dbReference>
<evidence type="ECO:0000256" key="9">
    <source>
        <dbReference type="ARBA" id="ARBA00022989"/>
    </source>
</evidence>
<dbReference type="SUPFAM" id="SSF52540">
    <property type="entry name" value="P-loop containing nucleoside triphosphate hydrolases"/>
    <property type="match status" value="1"/>
</dbReference>
<comment type="similarity">
    <text evidence="2">Belongs to the ABC transporter superfamily.</text>
</comment>
<evidence type="ECO:0008006" key="18">
    <source>
        <dbReference type="Google" id="ProtNLM"/>
    </source>
</evidence>
<reference evidence="16 17" key="1">
    <citation type="submission" date="2015-03" db="EMBL/GenBank/DDBJ databases">
        <authorList>
            <person name="Hassan Y."/>
            <person name="Lepp D."/>
            <person name="Li X.-Z."/>
            <person name="Zhou T."/>
        </authorList>
    </citation>
    <scope>NUCLEOTIDE SEQUENCE [LARGE SCALE GENOMIC DNA]</scope>
    <source>
        <strain evidence="16 17">IPL18</strain>
    </source>
</reference>
<dbReference type="Pfam" id="PF03412">
    <property type="entry name" value="Peptidase_C39"/>
    <property type="match status" value="1"/>
</dbReference>
<dbReference type="OrthoDB" id="9787557at2"/>
<keyword evidence="5 12" id="KW-0812">Transmembrane</keyword>
<evidence type="ECO:0000256" key="3">
    <source>
        <dbReference type="ARBA" id="ARBA00022448"/>
    </source>
</evidence>
<evidence type="ECO:0000256" key="4">
    <source>
        <dbReference type="ARBA" id="ARBA00022475"/>
    </source>
</evidence>
<dbReference type="PATRIC" id="fig|429727.3.peg.136"/>
<dbReference type="GO" id="GO:0006508">
    <property type="term" value="P:proteolysis"/>
    <property type="evidence" value="ECO:0007669"/>
    <property type="project" value="InterPro"/>
</dbReference>
<feature type="domain" description="ABC transmembrane type-1" evidence="14">
    <location>
        <begin position="176"/>
        <end position="457"/>
    </location>
</feature>
<dbReference type="InterPro" id="IPR027417">
    <property type="entry name" value="P-loop_NTPase"/>
</dbReference>
<organism evidence="16 17">
    <name type="scientific">Devosia chinhatensis</name>
    <dbReference type="NCBI Taxonomy" id="429727"/>
    <lineage>
        <taxon>Bacteria</taxon>
        <taxon>Pseudomonadati</taxon>
        <taxon>Pseudomonadota</taxon>
        <taxon>Alphaproteobacteria</taxon>
        <taxon>Hyphomicrobiales</taxon>
        <taxon>Devosiaceae</taxon>
        <taxon>Devosia</taxon>
    </lineage>
</organism>
<dbReference type="Gene3D" id="3.40.50.300">
    <property type="entry name" value="P-loop containing nucleotide triphosphate hydrolases"/>
    <property type="match status" value="1"/>
</dbReference>
<dbReference type="NCBIfam" id="TIGR03796">
    <property type="entry name" value="NHLM_micro_ABC1"/>
    <property type="match status" value="1"/>
</dbReference>
<dbReference type="InterPro" id="IPR003593">
    <property type="entry name" value="AAA+_ATPase"/>
</dbReference>
<dbReference type="GO" id="GO:0015031">
    <property type="term" value="P:protein transport"/>
    <property type="evidence" value="ECO:0007669"/>
    <property type="project" value="UniProtKB-KW"/>
</dbReference>
<evidence type="ECO:0000256" key="11">
    <source>
        <dbReference type="ARBA" id="ARBA00043264"/>
    </source>
</evidence>
<keyword evidence="4" id="KW-1003">Cell membrane</keyword>
<feature type="transmembrane region" description="Helical" evidence="12">
    <location>
        <begin position="173"/>
        <end position="191"/>
    </location>
</feature>
<evidence type="ECO:0000256" key="6">
    <source>
        <dbReference type="ARBA" id="ARBA00022741"/>
    </source>
</evidence>
<evidence type="ECO:0000259" key="15">
    <source>
        <dbReference type="PROSITE" id="PS50990"/>
    </source>
</evidence>
<feature type="transmembrane region" description="Helical" evidence="12">
    <location>
        <begin position="211"/>
        <end position="232"/>
    </location>
</feature>
<dbReference type="EMBL" id="JZEY01000054">
    <property type="protein sequence ID" value="KKB08631.1"/>
    <property type="molecule type" value="Genomic_DNA"/>
</dbReference>
<feature type="transmembrane region" description="Helical" evidence="12">
    <location>
        <begin position="285"/>
        <end position="306"/>
    </location>
</feature>
<gene>
    <name evidence="16" type="ORF">VE26_00600</name>
</gene>
<evidence type="ECO:0000256" key="1">
    <source>
        <dbReference type="ARBA" id="ARBA00004651"/>
    </source>
</evidence>
<evidence type="ECO:0000256" key="10">
    <source>
        <dbReference type="ARBA" id="ARBA00023136"/>
    </source>
</evidence>
<evidence type="ECO:0000256" key="2">
    <source>
        <dbReference type="ARBA" id="ARBA00005417"/>
    </source>
</evidence>
<evidence type="ECO:0000256" key="5">
    <source>
        <dbReference type="ARBA" id="ARBA00022692"/>
    </source>
</evidence>
<dbReference type="GO" id="GO:0008233">
    <property type="term" value="F:peptidase activity"/>
    <property type="evidence" value="ECO:0007669"/>
    <property type="project" value="InterPro"/>
</dbReference>
<dbReference type="InterPro" id="IPR017871">
    <property type="entry name" value="ABC_transporter-like_CS"/>
</dbReference>
<feature type="domain" description="Peptidase C39" evidence="15">
    <location>
        <begin position="26"/>
        <end position="145"/>
    </location>
</feature>
<keyword evidence="10 12" id="KW-0472">Membrane</keyword>
<dbReference type="PROSITE" id="PS50990">
    <property type="entry name" value="PEPTIDASE_C39"/>
    <property type="match status" value="1"/>
</dbReference>
<dbReference type="PANTHER" id="PTHR24221:SF654">
    <property type="entry name" value="ATP-BINDING CASSETTE SUB-FAMILY B MEMBER 6"/>
    <property type="match status" value="1"/>
</dbReference>
<keyword evidence="7" id="KW-0067">ATP-binding</keyword>
<dbReference type="InterPro" id="IPR011527">
    <property type="entry name" value="ABC1_TM_dom"/>
</dbReference>
<comment type="subcellular location">
    <subcellularLocation>
        <location evidence="1">Cell membrane</location>
        <topology evidence="1">Multi-pass membrane protein</topology>
    </subcellularLocation>
</comment>
<dbReference type="RefSeq" id="WP_046103319.1">
    <property type="nucleotide sequence ID" value="NZ_JZEY01000054.1"/>
</dbReference>
<evidence type="ECO:0000259" key="14">
    <source>
        <dbReference type="PROSITE" id="PS50929"/>
    </source>
</evidence>
<dbReference type="GO" id="GO:0016887">
    <property type="term" value="F:ATP hydrolysis activity"/>
    <property type="evidence" value="ECO:0007669"/>
    <property type="project" value="InterPro"/>
</dbReference>
<evidence type="ECO:0000256" key="7">
    <source>
        <dbReference type="ARBA" id="ARBA00022840"/>
    </source>
</evidence>
<evidence type="ECO:0000313" key="17">
    <source>
        <dbReference type="Proteomes" id="UP000033649"/>
    </source>
</evidence>
<sequence>MSLAAPATLQHAPGELRRRAVPSVLQIEQTECGAASLAMILAHHGRWITLEEMRERTGVSRDGTKASNLLKAARSYGLSAKGFRKEADRLAEVPWPAILHWNFNHFVVLEGIVNGKVYTNDPAIGRRTLSFAELSEAFTGVVLAFEKGPDFQRSRRPASSIELIRERLRGSRLGLVLVVLATLLLIVPGLALPAFSRIFIDEIVVAGRQDWFAPFALALAFVAALQGLLTAFQQTMLVRLETRLAIAPAADMVRRLLSLPASFFLQRHPGEIVNRVEANERVAQLLSGALATNMFNLLTVLAYAALMLVVDPVLAIAAFLAQALLVLLVRWSAERQVDAARRLSTEMGRLVSATLSAVQGIETVRATNREHHVFRRWAGHQARLLSIRTALARTDVIVSVLPALLAVLTNIMVLGLGSARVMAGELTLGGLLAFQALTLSFTAPLFGLVALVGDIQAIRADLARIGDVLRAKPLVVGAQRQQVENALLEVSGLSFGYNPLDPPLLDNISLSVMPGRRVAIVGGSGSGKSTLGRVIAGLHAPWAGRVTMAGHDLTAFEPRQRAELIGYVDQDVYLFEGSIRTNLSLWNPELDDAVLLAALDDAGMAHDMAARRGGLDAIVTEGGGNFSGGQRQRLELARALVSSPSLLILDEATSALDPLAEAHVNARLKARGMACLIIAHRLSSIRDCDEIIVMKAGRIVERGTHEALMQAKGEYHALVDEEA</sequence>
<keyword evidence="3" id="KW-0813">Transport</keyword>
<feature type="transmembrane region" description="Helical" evidence="12">
    <location>
        <begin position="312"/>
        <end position="333"/>
    </location>
</feature>
<protein>
    <recommendedName>
        <fullName evidence="18">ABC transporter</fullName>
    </recommendedName>
</protein>
<dbReference type="InterPro" id="IPR036640">
    <property type="entry name" value="ABC1_TM_sf"/>
</dbReference>
<dbReference type="InterPro" id="IPR039421">
    <property type="entry name" value="Type_1_exporter"/>
</dbReference>
<dbReference type="Gene3D" id="1.20.1560.10">
    <property type="entry name" value="ABC transporter type 1, transmembrane domain"/>
    <property type="match status" value="1"/>
</dbReference>
<evidence type="ECO:0000256" key="12">
    <source>
        <dbReference type="SAM" id="Phobius"/>
    </source>
</evidence>
<keyword evidence="11" id="KW-0080">Bacteriocin transport</keyword>
<dbReference type="SUPFAM" id="SSF90123">
    <property type="entry name" value="ABC transporter transmembrane region"/>
    <property type="match status" value="1"/>
</dbReference>
<keyword evidence="17" id="KW-1185">Reference proteome</keyword>
<dbReference type="Pfam" id="PF00664">
    <property type="entry name" value="ABC_membrane"/>
    <property type="match status" value="1"/>
</dbReference>
<dbReference type="GO" id="GO:0034040">
    <property type="term" value="F:ATPase-coupled lipid transmembrane transporter activity"/>
    <property type="evidence" value="ECO:0007669"/>
    <property type="project" value="TreeGrafter"/>
</dbReference>
<dbReference type="GO" id="GO:0005524">
    <property type="term" value="F:ATP binding"/>
    <property type="evidence" value="ECO:0007669"/>
    <property type="project" value="UniProtKB-KW"/>
</dbReference>
<dbReference type="Pfam" id="PF00005">
    <property type="entry name" value="ABC_tran"/>
    <property type="match status" value="1"/>
</dbReference>
<evidence type="ECO:0000259" key="13">
    <source>
        <dbReference type="PROSITE" id="PS50893"/>
    </source>
</evidence>
<dbReference type="PANTHER" id="PTHR24221">
    <property type="entry name" value="ATP-BINDING CASSETTE SUB-FAMILY B"/>
    <property type="match status" value="1"/>
</dbReference>
<feature type="transmembrane region" description="Helical" evidence="12">
    <location>
        <begin position="396"/>
        <end position="419"/>
    </location>
</feature>
<dbReference type="InterPro" id="IPR005074">
    <property type="entry name" value="Peptidase_C39"/>
</dbReference>
<dbReference type="FunFam" id="3.40.50.300:FF:000299">
    <property type="entry name" value="ABC transporter ATP-binding protein/permease"/>
    <property type="match status" value="1"/>
</dbReference>
<proteinExistence type="inferred from homology"/>
<dbReference type="AlphaFoldDB" id="A0A0F5FIG5"/>
<dbReference type="STRING" id="429727.VE26_00600"/>
<dbReference type="GO" id="GO:0140359">
    <property type="term" value="F:ABC-type transporter activity"/>
    <property type="evidence" value="ECO:0007669"/>
    <property type="project" value="InterPro"/>
</dbReference>
<feature type="domain" description="ABC transporter" evidence="13">
    <location>
        <begin position="488"/>
        <end position="721"/>
    </location>
</feature>
<evidence type="ECO:0000256" key="8">
    <source>
        <dbReference type="ARBA" id="ARBA00022927"/>
    </source>
</evidence>
<dbReference type="Proteomes" id="UP000033649">
    <property type="component" value="Unassembled WGS sequence"/>
</dbReference>
<evidence type="ECO:0000313" key="16">
    <source>
        <dbReference type="EMBL" id="KKB08631.1"/>
    </source>
</evidence>
<dbReference type="GO" id="GO:0005886">
    <property type="term" value="C:plasma membrane"/>
    <property type="evidence" value="ECO:0007669"/>
    <property type="project" value="UniProtKB-SubCell"/>
</dbReference>
<dbReference type="Gene3D" id="3.90.70.10">
    <property type="entry name" value="Cysteine proteinases"/>
    <property type="match status" value="1"/>
</dbReference>
<dbReference type="PROSITE" id="PS50893">
    <property type="entry name" value="ABC_TRANSPORTER_2"/>
    <property type="match status" value="1"/>
</dbReference>
<comment type="caution">
    <text evidence="16">The sequence shown here is derived from an EMBL/GenBank/DDBJ whole genome shotgun (WGS) entry which is preliminary data.</text>
</comment>
<dbReference type="PROSITE" id="PS00211">
    <property type="entry name" value="ABC_TRANSPORTER_1"/>
    <property type="match status" value="1"/>
</dbReference>
<name>A0A0F5FIG5_9HYPH</name>
<dbReference type="GO" id="GO:0043213">
    <property type="term" value="P:bacteriocin transport"/>
    <property type="evidence" value="ECO:0007669"/>
    <property type="project" value="UniProtKB-KW"/>
</dbReference>